<feature type="region of interest" description="Disordered" evidence="1">
    <location>
        <begin position="63"/>
        <end position="106"/>
    </location>
</feature>
<protein>
    <submittedName>
        <fullName evidence="2">Uncharacterized protein</fullName>
    </submittedName>
</protein>
<feature type="compositionally biased region" description="Polar residues" evidence="1">
    <location>
        <begin position="181"/>
        <end position="191"/>
    </location>
</feature>
<name>A0A9D4NQN2_DREPO</name>
<organism evidence="2 3">
    <name type="scientific">Dreissena polymorpha</name>
    <name type="common">Zebra mussel</name>
    <name type="synonym">Mytilus polymorpha</name>
    <dbReference type="NCBI Taxonomy" id="45954"/>
    <lineage>
        <taxon>Eukaryota</taxon>
        <taxon>Metazoa</taxon>
        <taxon>Spiralia</taxon>
        <taxon>Lophotrochozoa</taxon>
        <taxon>Mollusca</taxon>
        <taxon>Bivalvia</taxon>
        <taxon>Autobranchia</taxon>
        <taxon>Heteroconchia</taxon>
        <taxon>Euheterodonta</taxon>
        <taxon>Imparidentia</taxon>
        <taxon>Neoheterodontei</taxon>
        <taxon>Myida</taxon>
        <taxon>Dreissenoidea</taxon>
        <taxon>Dreissenidae</taxon>
        <taxon>Dreissena</taxon>
    </lineage>
</organism>
<evidence type="ECO:0000313" key="2">
    <source>
        <dbReference type="EMBL" id="KAH3898449.1"/>
    </source>
</evidence>
<dbReference type="Proteomes" id="UP000828390">
    <property type="component" value="Unassembled WGS sequence"/>
</dbReference>
<dbReference type="EMBL" id="JAIWYP010000001">
    <property type="protein sequence ID" value="KAH3898449.1"/>
    <property type="molecule type" value="Genomic_DNA"/>
</dbReference>
<feature type="compositionally biased region" description="Basic and acidic residues" evidence="1">
    <location>
        <begin position="70"/>
        <end position="80"/>
    </location>
</feature>
<comment type="caution">
    <text evidence="2">The sequence shown here is derived from an EMBL/GenBank/DDBJ whole genome shotgun (WGS) entry which is preliminary data.</text>
</comment>
<reference evidence="2" key="2">
    <citation type="submission" date="2020-11" db="EMBL/GenBank/DDBJ databases">
        <authorList>
            <person name="McCartney M.A."/>
            <person name="Auch B."/>
            <person name="Kono T."/>
            <person name="Mallez S."/>
            <person name="Becker A."/>
            <person name="Gohl D.M."/>
            <person name="Silverstein K.A.T."/>
            <person name="Koren S."/>
            <person name="Bechman K.B."/>
            <person name="Herman A."/>
            <person name="Abrahante J.E."/>
            <person name="Garbe J."/>
        </authorList>
    </citation>
    <scope>NUCLEOTIDE SEQUENCE</scope>
    <source>
        <strain evidence="2">Duluth1</strain>
        <tissue evidence="2">Whole animal</tissue>
    </source>
</reference>
<sequence>MRRKTIDTSSMPNQCLGNARISRSMSINEGHTQPAKMDIALPILRRQRLYDAEKAKRKRMQRKLFPFSFGKDDRSSKTKSDTNSGFGEHSDISSVQLPPRSRGNTHEYTYSSILQPNLSSKSFDNKMFNEKAHGQLIVSLMNTDLKDEVFDSLENTSPSYSYISPQKYEHISATSERSDQMKSPNLNKNIN</sequence>
<accession>A0A9D4NQN2</accession>
<proteinExistence type="predicted"/>
<gene>
    <name evidence="2" type="ORF">DPMN_022681</name>
</gene>
<feature type="region of interest" description="Disordered" evidence="1">
    <location>
        <begin position="171"/>
        <end position="191"/>
    </location>
</feature>
<reference evidence="2" key="1">
    <citation type="journal article" date="2019" name="bioRxiv">
        <title>The Genome of the Zebra Mussel, Dreissena polymorpha: A Resource for Invasive Species Research.</title>
        <authorList>
            <person name="McCartney M.A."/>
            <person name="Auch B."/>
            <person name="Kono T."/>
            <person name="Mallez S."/>
            <person name="Zhang Y."/>
            <person name="Obille A."/>
            <person name="Becker A."/>
            <person name="Abrahante J.E."/>
            <person name="Garbe J."/>
            <person name="Badalamenti J.P."/>
            <person name="Herman A."/>
            <person name="Mangelson H."/>
            <person name="Liachko I."/>
            <person name="Sullivan S."/>
            <person name="Sone E.D."/>
            <person name="Koren S."/>
            <person name="Silverstein K.A.T."/>
            <person name="Beckman K.B."/>
            <person name="Gohl D.M."/>
        </authorList>
    </citation>
    <scope>NUCLEOTIDE SEQUENCE</scope>
    <source>
        <strain evidence="2">Duluth1</strain>
        <tissue evidence="2">Whole animal</tissue>
    </source>
</reference>
<evidence type="ECO:0000256" key="1">
    <source>
        <dbReference type="SAM" id="MobiDB-lite"/>
    </source>
</evidence>
<evidence type="ECO:0000313" key="3">
    <source>
        <dbReference type="Proteomes" id="UP000828390"/>
    </source>
</evidence>
<dbReference type="AlphaFoldDB" id="A0A9D4NQN2"/>
<keyword evidence="3" id="KW-1185">Reference proteome</keyword>